<evidence type="ECO:0000313" key="3">
    <source>
        <dbReference type="Proteomes" id="UP001303647"/>
    </source>
</evidence>
<gene>
    <name evidence="2" type="ORF">C7999DRAFT_17867</name>
</gene>
<reference evidence="2" key="2">
    <citation type="submission" date="2023-05" db="EMBL/GenBank/DDBJ databases">
        <authorList>
            <consortium name="Lawrence Berkeley National Laboratory"/>
            <person name="Steindorff A."/>
            <person name="Hensen N."/>
            <person name="Bonometti L."/>
            <person name="Westerberg I."/>
            <person name="Brannstrom I.O."/>
            <person name="Guillou S."/>
            <person name="Cros-Aarteil S."/>
            <person name="Calhoun S."/>
            <person name="Haridas S."/>
            <person name="Kuo A."/>
            <person name="Mondo S."/>
            <person name="Pangilinan J."/>
            <person name="Riley R."/>
            <person name="Labutti K."/>
            <person name="Andreopoulos B."/>
            <person name="Lipzen A."/>
            <person name="Chen C."/>
            <person name="Yanf M."/>
            <person name="Daum C."/>
            <person name="Ng V."/>
            <person name="Clum A."/>
            <person name="Ohm R."/>
            <person name="Martin F."/>
            <person name="Silar P."/>
            <person name="Natvig D."/>
            <person name="Lalanne C."/>
            <person name="Gautier V."/>
            <person name="Ament-Velasquez S.L."/>
            <person name="Kruys A."/>
            <person name="Hutchinson M.I."/>
            <person name="Powell A.J."/>
            <person name="Barry K."/>
            <person name="Miller A.N."/>
            <person name="Grigoriev I.V."/>
            <person name="Debuchy R."/>
            <person name="Gladieux P."/>
            <person name="Thoren M.H."/>
            <person name="Johannesson H."/>
        </authorList>
    </citation>
    <scope>NUCLEOTIDE SEQUENCE</scope>
    <source>
        <strain evidence="2">CBS 359.72</strain>
    </source>
</reference>
<dbReference type="Proteomes" id="UP001303647">
    <property type="component" value="Unassembled WGS sequence"/>
</dbReference>
<proteinExistence type="predicted"/>
<feature type="compositionally biased region" description="Low complexity" evidence="1">
    <location>
        <begin position="127"/>
        <end position="154"/>
    </location>
</feature>
<organism evidence="2 3">
    <name type="scientific">Corynascus novoguineensis</name>
    <dbReference type="NCBI Taxonomy" id="1126955"/>
    <lineage>
        <taxon>Eukaryota</taxon>
        <taxon>Fungi</taxon>
        <taxon>Dikarya</taxon>
        <taxon>Ascomycota</taxon>
        <taxon>Pezizomycotina</taxon>
        <taxon>Sordariomycetes</taxon>
        <taxon>Sordariomycetidae</taxon>
        <taxon>Sordariales</taxon>
        <taxon>Chaetomiaceae</taxon>
        <taxon>Corynascus</taxon>
    </lineage>
</organism>
<comment type="caution">
    <text evidence="2">The sequence shown here is derived from an EMBL/GenBank/DDBJ whole genome shotgun (WGS) entry which is preliminary data.</text>
</comment>
<reference evidence="2" key="1">
    <citation type="journal article" date="2023" name="Mol. Phylogenet. Evol.">
        <title>Genome-scale phylogeny and comparative genomics of the fungal order Sordariales.</title>
        <authorList>
            <person name="Hensen N."/>
            <person name="Bonometti L."/>
            <person name="Westerberg I."/>
            <person name="Brannstrom I.O."/>
            <person name="Guillou S."/>
            <person name="Cros-Aarteil S."/>
            <person name="Calhoun S."/>
            <person name="Haridas S."/>
            <person name="Kuo A."/>
            <person name="Mondo S."/>
            <person name="Pangilinan J."/>
            <person name="Riley R."/>
            <person name="LaButti K."/>
            <person name="Andreopoulos B."/>
            <person name="Lipzen A."/>
            <person name="Chen C."/>
            <person name="Yan M."/>
            <person name="Daum C."/>
            <person name="Ng V."/>
            <person name="Clum A."/>
            <person name="Steindorff A."/>
            <person name="Ohm R.A."/>
            <person name="Martin F."/>
            <person name="Silar P."/>
            <person name="Natvig D.O."/>
            <person name="Lalanne C."/>
            <person name="Gautier V."/>
            <person name="Ament-Velasquez S.L."/>
            <person name="Kruys A."/>
            <person name="Hutchinson M.I."/>
            <person name="Powell A.J."/>
            <person name="Barry K."/>
            <person name="Miller A.N."/>
            <person name="Grigoriev I.V."/>
            <person name="Debuchy R."/>
            <person name="Gladieux P."/>
            <person name="Hiltunen Thoren M."/>
            <person name="Johannesson H."/>
        </authorList>
    </citation>
    <scope>NUCLEOTIDE SEQUENCE</scope>
    <source>
        <strain evidence="2">CBS 359.72</strain>
    </source>
</reference>
<dbReference type="EMBL" id="MU857777">
    <property type="protein sequence ID" value="KAK4243839.1"/>
    <property type="molecule type" value="Genomic_DNA"/>
</dbReference>
<name>A0AAN7CKP1_9PEZI</name>
<sequence>MCIRIIFLCPFCRSPSGQTTTILTHGRGCWDRVLVERLMATQHFYPGWSCTTPDCGYSRNSQERDAEEMRKLQADQAWNATGSDADDEMCGDESDAIIENSDSDMETEPANFRATRSPSVKREPRSVDWSVVVSSSESLTSDGETGSESGAASAKSDRPIKTERTPSTSPPLVRQHLHQDTREKVGAQAGAVATRCHWLGYNSNKNRLPASLDPQINDRIMDLILEITRYRLAFPESERWFAPEEELLVILRAQNMSYKHIAKVGNYPAATETTFSCVSARLIELCG</sequence>
<feature type="compositionally biased region" description="Basic and acidic residues" evidence="1">
    <location>
        <begin position="155"/>
        <end position="164"/>
    </location>
</feature>
<evidence type="ECO:0000256" key="1">
    <source>
        <dbReference type="SAM" id="MobiDB-lite"/>
    </source>
</evidence>
<dbReference type="AlphaFoldDB" id="A0AAN7CKP1"/>
<protein>
    <submittedName>
        <fullName evidence="2">Uncharacterized protein</fullName>
    </submittedName>
</protein>
<feature type="region of interest" description="Disordered" evidence="1">
    <location>
        <begin position="99"/>
        <end position="182"/>
    </location>
</feature>
<keyword evidence="3" id="KW-1185">Reference proteome</keyword>
<accession>A0AAN7CKP1</accession>
<evidence type="ECO:0000313" key="2">
    <source>
        <dbReference type="EMBL" id="KAK4243839.1"/>
    </source>
</evidence>